<sequence length="547" mass="64440">MNKFTKSMDSKQSLINWICSIAVTFGKTFKLEILLSLILFCRFQTLKNYNRRHDNIFRFNKTYHLYHHFFGSLVQTILIYIISQSLFCRFIGVGYIAKSILWIFHKLEILAIKLIIKIPYDPLSEVINDMNTLIDVTLPLEITDLEMKLYYDYPKWFQMYKMVMELLSIFNGGLLLLFCFLVAMNSLCCNHGYKSKGNKNIEPRARSLYLWARQMEYTFSYVESVPNFIGFLIKPQNSYSMIHSFFCHHFILCIPWCFSILSQYIPLFVFLLIIETAIPVFSLQLVIQSDFSWNNICERLFSFGYNISSNEEANSSFFSRSIKYAIQLKLFKTKHPSLFYFGIPFTFLIIMYIMMRITHRLLLSTFKMIKFIVLPPKNPTGLDMYEVGKIESVDLFVWHLLLKVYYCSFDRVVINENYEDVNDDNDTVGSLVERLIEVCDVPLGEQCRTRKLLQKELLLLIEDSPITEELDFGNFIMKCCNDTQELKKYPLKEIEDFLLVGLKVSAGPLSKIPNQLLLQYELSQSEDIDEFGMKILKRRHKMHAFFK</sequence>
<keyword evidence="1" id="KW-0472">Membrane</keyword>
<name>A0A9W6T436_AMBMO</name>
<evidence type="ECO:0000313" key="2">
    <source>
        <dbReference type="EMBL" id="GME77110.1"/>
    </source>
</evidence>
<proteinExistence type="predicted"/>
<evidence type="ECO:0000256" key="1">
    <source>
        <dbReference type="SAM" id="Phobius"/>
    </source>
</evidence>
<reference evidence="2" key="1">
    <citation type="submission" date="2023-04" db="EMBL/GenBank/DDBJ databases">
        <title>Ambrosiozyma monospora NBRC 1965.</title>
        <authorList>
            <person name="Ichikawa N."/>
            <person name="Sato H."/>
            <person name="Tonouchi N."/>
        </authorList>
    </citation>
    <scope>NUCLEOTIDE SEQUENCE</scope>
    <source>
        <strain evidence="2">NBRC 1965</strain>
    </source>
</reference>
<feature type="transmembrane region" description="Helical" evidence="1">
    <location>
        <begin position="241"/>
        <end position="261"/>
    </location>
</feature>
<dbReference type="AlphaFoldDB" id="A0A9W6T436"/>
<evidence type="ECO:0000313" key="3">
    <source>
        <dbReference type="Proteomes" id="UP001165063"/>
    </source>
</evidence>
<keyword evidence="3" id="KW-1185">Reference proteome</keyword>
<accession>A0A9W6T436</accession>
<dbReference type="Proteomes" id="UP001165063">
    <property type="component" value="Unassembled WGS sequence"/>
</dbReference>
<dbReference type="EMBL" id="BSXU01012402">
    <property type="protein sequence ID" value="GME77110.1"/>
    <property type="molecule type" value="Genomic_DNA"/>
</dbReference>
<comment type="caution">
    <text evidence="2">The sequence shown here is derived from an EMBL/GenBank/DDBJ whole genome shotgun (WGS) entry which is preliminary data.</text>
</comment>
<organism evidence="2 3">
    <name type="scientific">Ambrosiozyma monospora</name>
    <name type="common">Yeast</name>
    <name type="synonym">Endomycopsis monosporus</name>
    <dbReference type="NCBI Taxonomy" id="43982"/>
    <lineage>
        <taxon>Eukaryota</taxon>
        <taxon>Fungi</taxon>
        <taxon>Dikarya</taxon>
        <taxon>Ascomycota</taxon>
        <taxon>Saccharomycotina</taxon>
        <taxon>Pichiomycetes</taxon>
        <taxon>Pichiales</taxon>
        <taxon>Pichiaceae</taxon>
        <taxon>Ambrosiozyma</taxon>
    </lineage>
</organism>
<keyword evidence="1" id="KW-0812">Transmembrane</keyword>
<feature type="transmembrane region" description="Helical" evidence="1">
    <location>
        <begin position="163"/>
        <end position="184"/>
    </location>
</feature>
<feature type="transmembrane region" description="Helical" evidence="1">
    <location>
        <begin position="268"/>
        <end position="287"/>
    </location>
</feature>
<protein>
    <submittedName>
        <fullName evidence="2">Unnamed protein product</fullName>
    </submittedName>
</protein>
<feature type="transmembrane region" description="Helical" evidence="1">
    <location>
        <begin position="62"/>
        <end position="83"/>
    </location>
</feature>
<gene>
    <name evidence="2" type="ORF">Amon01_000960100</name>
</gene>
<feature type="transmembrane region" description="Helical" evidence="1">
    <location>
        <begin position="338"/>
        <end position="358"/>
    </location>
</feature>
<keyword evidence="1" id="KW-1133">Transmembrane helix</keyword>